<dbReference type="EMBL" id="UESZ01000001">
    <property type="protein sequence ID" value="SSA36251.1"/>
    <property type="molecule type" value="Genomic_DNA"/>
</dbReference>
<dbReference type="Gene3D" id="3.40.50.12080">
    <property type="match status" value="1"/>
</dbReference>
<keyword evidence="3" id="KW-1185">Reference proteome</keyword>
<organism evidence="2 3">
    <name type="scientific">Branchiibius hedensis</name>
    <dbReference type="NCBI Taxonomy" id="672460"/>
    <lineage>
        <taxon>Bacteria</taxon>
        <taxon>Bacillati</taxon>
        <taxon>Actinomycetota</taxon>
        <taxon>Actinomycetes</taxon>
        <taxon>Micrococcales</taxon>
        <taxon>Dermacoccaceae</taxon>
        <taxon>Branchiibius</taxon>
    </lineage>
</organism>
<dbReference type="OrthoDB" id="3283619at2"/>
<protein>
    <recommendedName>
        <fullName evidence="1">Polysaccharide biosynthesis enzyme WcbI domain-containing protein</fullName>
    </recommendedName>
</protein>
<dbReference type="Pfam" id="PF18588">
    <property type="entry name" value="WcbI"/>
    <property type="match status" value="1"/>
</dbReference>
<proteinExistence type="predicted"/>
<evidence type="ECO:0000313" key="3">
    <source>
        <dbReference type="Proteomes" id="UP000250028"/>
    </source>
</evidence>
<gene>
    <name evidence="2" type="ORF">SAMN04489750_3640</name>
</gene>
<evidence type="ECO:0000313" key="2">
    <source>
        <dbReference type="EMBL" id="SSA36251.1"/>
    </source>
</evidence>
<dbReference type="Proteomes" id="UP000250028">
    <property type="component" value="Unassembled WGS sequence"/>
</dbReference>
<evidence type="ECO:0000259" key="1">
    <source>
        <dbReference type="Pfam" id="PF18588"/>
    </source>
</evidence>
<dbReference type="AlphaFoldDB" id="A0A2Y8ZVC1"/>
<dbReference type="RefSeq" id="WP_109688086.1">
    <property type="nucleotide sequence ID" value="NZ_QGDN01000001.1"/>
</dbReference>
<accession>A0A2Y8ZVC1</accession>
<reference evidence="3" key="1">
    <citation type="submission" date="2016-10" db="EMBL/GenBank/DDBJ databases">
        <authorList>
            <person name="Varghese N."/>
            <person name="Submissions S."/>
        </authorList>
    </citation>
    <scope>NUCLEOTIDE SEQUENCE [LARGE SCALE GENOMIC DNA]</scope>
    <source>
        <strain evidence="3">DSM 22951</strain>
    </source>
</reference>
<name>A0A2Y8ZVC1_9MICO</name>
<feature type="domain" description="Polysaccharide biosynthesis enzyme WcbI" evidence="1">
    <location>
        <begin position="28"/>
        <end position="220"/>
    </location>
</feature>
<dbReference type="InterPro" id="IPR041307">
    <property type="entry name" value="WcbI"/>
</dbReference>
<sequence length="300" mass="32423">MSALVAPDARTAHYGTFYRLTPLPDNFVVVHGNCQAEAIRVLLDGALAATVRVPPVHELTADDLSYLERTYRAARALVAQPVRDGYRGLPIGTAQVHALLPTDAALVMFPVLRWSALHPYHLLARSAEVSDPPLVPYYDVRTIARAAGLPQPRLTVRGIRQVATRSRAELAVRQARSRTIRADDLFAAAGAGATNTINHPGNSVLMGVARRILHRLGAAEQVADPGRELLRSVYAPMEAETLDALALAGAPRTHWIVGGEPVDDEEVAQTHLSWLRSQPQALELAIRAAVGWSGQYSVAS</sequence>